<dbReference type="AlphaFoldDB" id="A0AAD9HSQ7"/>
<dbReference type="EMBL" id="MU842820">
    <property type="protein sequence ID" value="KAK2033652.1"/>
    <property type="molecule type" value="Genomic_DNA"/>
</dbReference>
<dbReference type="Proteomes" id="UP001232148">
    <property type="component" value="Unassembled WGS sequence"/>
</dbReference>
<accession>A0AAD9HSQ7</accession>
<protein>
    <submittedName>
        <fullName evidence="1">Uncharacterized protein</fullName>
    </submittedName>
</protein>
<sequence>MAGKAISCEATPLPTAVLYPVNVIMAHWVGCAASIVYATSLLHCRIQAPGTSAAAWTVCHLNTMDALHSTNPFKIAFNNMSIAQNSKAASAYGRVICVTMQQRT</sequence>
<evidence type="ECO:0000313" key="1">
    <source>
        <dbReference type="EMBL" id="KAK2033652.1"/>
    </source>
</evidence>
<gene>
    <name evidence="1" type="ORF">LX32DRAFT_649057</name>
</gene>
<organism evidence="1 2">
    <name type="scientific">Colletotrichum zoysiae</name>
    <dbReference type="NCBI Taxonomy" id="1216348"/>
    <lineage>
        <taxon>Eukaryota</taxon>
        <taxon>Fungi</taxon>
        <taxon>Dikarya</taxon>
        <taxon>Ascomycota</taxon>
        <taxon>Pezizomycotina</taxon>
        <taxon>Sordariomycetes</taxon>
        <taxon>Hypocreomycetidae</taxon>
        <taxon>Glomerellales</taxon>
        <taxon>Glomerellaceae</taxon>
        <taxon>Colletotrichum</taxon>
        <taxon>Colletotrichum graminicola species complex</taxon>
    </lineage>
</organism>
<reference evidence="1" key="1">
    <citation type="submission" date="2021-06" db="EMBL/GenBank/DDBJ databases">
        <title>Comparative genomics, transcriptomics and evolutionary studies reveal genomic signatures of adaptation to plant cell wall in hemibiotrophic fungi.</title>
        <authorList>
            <consortium name="DOE Joint Genome Institute"/>
            <person name="Baroncelli R."/>
            <person name="Diaz J.F."/>
            <person name="Benocci T."/>
            <person name="Peng M."/>
            <person name="Battaglia E."/>
            <person name="Haridas S."/>
            <person name="Andreopoulos W."/>
            <person name="Labutti K."/>
            <person name="Pangilinan J."/>
            <person name="Floch G.L."/>
            <person name="Makela M.R."/>
            <person name="Henrissat B."/>
            <person name="Grigoriev I.V."/>
            <person name="Crouch J.A."/>
            <person name="De Vries R.P."/>
            <person name="Sukno S.A."/>
            <person name="Thon M.R."/>
        </authorList>
    </citation>
    <scope>NUCLEOTIDE SEQUENCE</scope>
    <source>
        <strain evidence="1">MAFF235873</strain>
    </source>
</reference>
<name>A0AAD9HSQ7_9PEZI</name>
<evidence type="ECO:0000313" key="2">
    <source>
        <dbReference type="Proteomes" id="UP001232148"/>
    </source>
</evidence>
<comment type="caution">
    <text evidence="1">The sequence shown here is derived from an EMBL/GenBank/DDBJ whole genome shotgun (WGS) entry which is preliminary data.</text>
</comment>
<proteinExistence type="predicted"/>
<keyword evidence="2" id="KW-1185">Reference proteome</keyword>